<reference evidence="4" key="1">
    <citation type="submission" date="2023-09" db="EMBL/GenBank/DDBJ databases">
        <title>Paucibacter sp. APW11 Genome sequencing and assembly.</title>
        <authorList>
            <person name="Kim I."/>
        </authorList>
    </citation>
    <scope>NUCLEOTIDE SEQUENCE</scope>
    <source>
        <strain evidence="4">APW11</strain>
    </source>
</reference>
<comment type="caution">
    <text evidence="4">The sequence shown here is derived from an EMBL/GenBank/DDBJ whole genome shotgun (WGS) entry which is preliminary data.</text>
</comment>
<gene>
    <name evidence="4" type="ORF">RQP53_11025</name>
</gene>
<keyword evidence="2" id="KW-0479">Metal-binding</keyword>
<dbReference type="InterPro" id="IPR007837">
    <property type="entry name" value="DinB"/>
</dbReference>
<protein>
    <submittedName>
        <fullName evidence="4">DinB family protein</fullName>
    </submittedName>
</protein>
<dbReference type="Pfam" id="PF05163">
    <property type="entry name" value="DinB"/>
    <property type="match status" value="1"/>
</dbReference>
<sequence length="170" mass="19007">MNSTLVTLFEYKAWADAELLAALASFDAAKQPAQFAAMLQTLDHAHIVDRIFQGHLSGNTATPFTAPQSAQQPGLAPLREDINACDHWYLQFVHALPADELAQPLQFSFTDGQHGTMTREEMLLHVITHSGYHRGSIGQMLEDCGSESPPDSLTKFLHQHQPERRLHRPR</sequence>
<evidence type="ECO:0000313" key="5">
    <source>
        <dbReference type="Proteomes" id="UP001246372"/>
    </source>
</evidence>
<evidence type="ECO:0000256" key="3">
    <source>
        <dbReference type="SAM" id="MobiDB-lite"/>
    </source>
</evidence>
<dbReference type="EMBL" id="JAVXZY010000004">
    <property type="protein sequence ID" value="MDT8999801.1"/>
    <property type="molecule type" value="Genomic_DNA"/>
</dbReference>
<evidence type="ECO:0000256" key="1">
    <source>
        <dbReference type="ARBA" id="ARBA00008635"/>
    </source>
</evidence>
<keyword evidence="5" id="KW-1185">Reference proteome</keyword>
<dbReference type="InterPro" id="IPR034660">
    <property type="entry name" value="DinB/YfiT-like"/>
</dbReference>
<proteinExistence type="inferred from homology"/>
<feature type="region of interest" description="Disordered" evidence="3">
    <location>
        <begin position="143"/>
        <end position="170"/>
    </location>
</feature>
<evidence type="ECO:0000313" key="4">
    <source>
        <dbReference type="EMBL" id="MDT8999801.1"/>
    </source>
</evidence>
<dbReference type="Proteomes" id="UP001246372">
    <property type="component" value="Unassembled WGS sequence"/>
</dbReference>
<organism evidence="4 5">
    <name type="scientific">Roseateles aquae</name>
    <dbReference type="NCBI Taxonomy" id="3077235"/>
    <lineage>
        <taxon>Bacteria</taxon>
        <taxon>Pseudomonadati</taxon>
        <taxon>Pseudomonadota</taxon>
        <taxon>Betaproteobacteria</taxon>
        <taxon>Burkholderiales</taxon>
        <taxon>Sphaerotilaceae</taxon>
        <taxon>Roseateles</taxon>
    </lineage>
</organism>
<evidence type="ECO:0000256" key="2">
    <source>
        <dbReference type="ARBA" id="ARBA00022723"/>
    </source>
</evidence>
<dbReference type="RefSeq" id="WP_315650367.1">
    <property type="nucleotide sequence ID" value="NZ_JAVXZY010000004.1"/>
</dbReference>
<dbReference type="Gene3D" id="1.20.120.450">
    <property type="entry name" value="dinb family like domain"/>
    <property type="match status" value="1"/>
</dbReference>
<dbReference type="PANTHER" id="PTHR37302">
    <property type="entry name" value="SLR1116 PROTEIN"/>
    <property type="match status" value="1"/>
</dbReference>
<accession>A0ABU3PB52</accession>
<name>A0ABU3PB52_9BURK</name>
<dbReference type="SUPFAM" id="SSF109854">
    <property type="entry name" value="DinB/YfiT-like putative metalloenzymes"/>
    <property type="match status" value="1"/>
</dbReference>
<dbReference type="PANTHER" id="PTHR37302:SF1">
    <property type="entry name" value="PROTEIN DINB"/>
    <property type="match status" value="1"/>
</dbReference>
<comment type="similarity">
    <text evidence="1">Belongs to the DinB family.</text>
</comment>